<organism evidence="1 2">
    <name type="scientific">Austropuccinia psidii MF-1</name>
    <dbReference type="NCBI Taxonomy" id="1389203"/>
    <lineage>
        <taxon>Eukaryota</taxon>
        <taxon>Fungi</taxon>
        <taxon>Dikarya</taxon>
        <taxon>Basidiomycota</taxon>
        <taxon>Pucciniomycotina</taxon>
        <taxon>Pucciniomycetes</taxon>
        <taxon>Pucciniales</taxon>
        <taxon>Sphaerophragmiaceae</taxon>
        <taxon>Austropuccinia</taxon>
    </lineage>
</organism>
<dbReference type="Proteomes" id="UP000765509">
    <property type="component" value="Unassembled WGS sequence"/>
</dbReference>
<proteinExistence type="predicted"/>
<protein>
    <submittedName>
        <fullName evidence="1">Uncharacterized protein</fullName>
    </submittedName>
</protein>
<evidence type="ECO:0000313" key="2">
    <source>
        <dbReference type="Proteomes" id="UP000765509"/>
    </source>
</evidence>
<dbReference type="AlphaFoldDB" id="A0A9Q3H0F1"/>
<keyword evidence="2" id="KW-1185">Reference proteome</keyword>
<reference evidence="1" key="1">
    <citation type="submission" date="2021-03" db="EMBL/GenBank/DDBJ databases">
        <title>Draft genome sequence of rust myrtle Austropuccinia psidii MF-1, a brazilian biotype.</title>
        <authorList>
            <person name="Quecine M.C."/>
            <person name="Pachon D.M.R."/>
            <person name="Bonatelli M.L."/>
            <person name="Correr F.H."/>
            <person name="Franceschini L.M."/>
            <person name="Leite T.F."/>
            <person name="Margarido G.R.A."/>
            <person name="Almeida C.A."/>
            <person name="Ferrarezi J.A."/>
            <person name="Labate C.A."/>
        </authorList>
    </citation>
    <scope>NUCLEOTIDE SEQUENCE</scope>
    <source>
        <strain evidence="1">MF-1</strain>
    </source>
</reference>
<sequence>MLVSLYSHVTSASRQLQLSHVSHENVTQSPNPFQHYSQCLGNYISWCYPAVLHAHICAQEDFCPTAWSSHPFTMPTLMLELDSASHPNPLQCLAFLRARTPLQMRLQNYPPSLPSPLLTLPHPCFIFSLVYNPYAPAGPLTYASKATLTHLIQPPLTIITLAVPSQHSSNATYQFYAHVVPTRHASDAPLTLASSSRPLMILMLLQPPQDETTMPPSPPPYILRLFPSLCSRGALKICLQHQP</sequence>
<evidence type="ECO:0000313" key="1">
    <source>
        <dbReference type="EMBL" id="MBW0486312.1"/>
    </source>
</evidence>
<name>A0A9Q3H0F1_9BASI</name>
<dbReference type="EMBL" id="AVOT02008590">
    <property type="protein sequence ID" value="MBW0486312.1"/>
    <property type="molecule type" value="Genomic_DNA"/>
</dbReference>
<comment type="caution">
    <text evidence="1">The sequence shown here is derived from an EMBL/GenBank/DDBJ whole genome shotgun (WGS) entry which is preliminary data.</text>
</comment>
<accession>A0A9Q3H0F1</accession>
<gene>
    <name evidence="1" type="ORF">O181_026027</name>
</gene>